<name>A0A2X4TJM3_SALER</name>
<proteinExistence type="predicted"/>
<organism evidence="1 3">
    <name type="scientific">Salmonella enterica subsp. arizonae</name>
    <dbReference type="NCBI Taxonomy" id="59203"/>
    <lineage>
        <taxon>Bacteria</taxon>
        <taxon>Pseudomonadati</taxon>
        <taxon>Pseudomonadota</taxon>
        <taxon>Gammaproteobacteria</taxon>
        <taxon>Enterobacterales</taxon>
        <taxon>Enterobacteriaceae</taxon>
        <taxon>Salmonella</taxon>
    </lineage>
</organism>
<dbReference type="InterPro" id="IPR021436">
    <property type="entry name" value="DUF3085"/>
</dbReference>
<evidence type="ECO:0000313" key="4">
    <source>
        <dbReference type="Proteomes" id="UP000255443"/>
    </source>
</evidence>
<dbReference type="Proteomes" id="UP000248731">
    <property type="component" value="Chromosome 1"/>
</dbReference>
<evidence type="ECO:0000313" key="1">
    <source>
        <dbReference type="EMBL" id="SQI27113.1"/>
    </source>
</evidence>
<dbReference type="Proteomes" id="UP000255443">
    <property type="component" value="Unassembled WGS sequence"/>
</dbReference>
<protein>
    <submittedName>
        <fullName evidence="1">Protein of uncharacterized function (DUF3085)</fullName>
    </submittedName>
</protein>
<keyword evidence="3" id="KW-1185">Reference proteome</keyword>
<dbReference type="Pfam" id="PF11284">
    <property type="entry name" value="DUF3085"/>
    <property type="match status" value="1"/>
</dbReference>
<gene>
    <name evidence="1" type="primary">STY4595</name>
    <name evidence="2" type="ORF">NCTC7303_00130</name>
    <name evidence="1" type="ORF">NCTC7307_04490</name>
</gene>
<accession>A0A2X4TJM3</accession>
<evidence type="ECO:0000313" key="3">
    <source>
        <dbReference type="Proteomes" id="UP000248731"/>
    </source>
</evidence>
<evidence type="ECO:0000313" key="2">
    <source>
        <dbReference type="EMBL" id="SUG28017.1"/>
    </source>
</evidence>
<dbReference type="EMBL" id="UGXC01000002">
    <property type="protein sequence ID" value="SUG28017.1"/>
    <property type="molecule type" value="Genomic_DNA"/>
</dbReference>
<sequence length="84" mass="9804">MMSEEGATDETGRHLILSYAEGFNPEQRDFDEWYYELHDTCGGDDFGETISAPNMVFHRVLQYREDLEVAFTPTQYAMRTIKTK</sequence>
<dbReference type="AlphaFoldDB" id="A0A2X4TJM3"/>
<reference evidence="3 4" key="1">
    <citation type="submission" date="2018-06" db="EMBL/GenBank/DDBJ databases">
        <authorList>
            <consortium name="Pathogen Informatics"/>
            <person name="Doyle S."/>
        </authorList>
    </citation>
    <scope>NUCLEOTIDE SEQUENCE [LARGE SCALE GENOMIC DNA]</scope>
    <source>
        <strain evidence="2 4">NCTC7303</strain>
        <strain evidence="1 3">NCTC7307</strain>
    </source>
</reference>
<dbReference type="EMBL" id="LS483466">
    <property type="protein sequence ID" value="SQI27113.1"/>
    <property type="molecule type" value="Genomic_DNA"/>
</dbReference>